<evidence type="ECO:0000313" key="2">
    <source>
        <dbReference type="EMBL" id="CAA7257318.1"/>
    </source>
</evidence>
<organism evidence="2 3">
    <name type="scientific">Cyclocybe aegerita</name>
    <name type="common">Black poplar mushroom</name>
    <name type="synonym">Agrocybe aegerita</name>
    <dbReference type="NCBI Taxonomy" id="1973307"/>
    <lineage>
        <taxon>Eukaryota</taxon>
        <taxon>Fungi</taxon>
        <taxon>Dikarya</taxon>
        <taxon>Basidiomycota</taxon>
        <taxon>Agaricomycotina</taxon>
        <taxon>Agaricomycetes</taxon>
        <taxon>Agaricomycetidae</taxon>
        <taxon>Agaricales</taxon>
        <taxon>Agaricineae</taxon>
        <taxon>Bolbitiaceae</taxon>
        <taxon>Cyclocybe</taxon>
    </lineage>
</organism>
<keyword evidence="3" id="KW-1185">Reference proteome</keyword>
<gene>
    <name evidence="2" type="ORF">AAE3_LOCUS38</name>
</gene>
<dbReference type="EMBL" id="CACVBS010000001">
    <property type="protein sequence ID" value="CAA7257318.1"/>
    <property type="molecule type" value="Genomic_DNA"/>
</dbReference>
<accession>A0A8S0VVT3</accession>
<feature type="compositionally biased region" description="Pro residues" evidence="1">
    <location>
        <begin position="90"/>
        <end position="100"/>
    </location>
</feature>
<dbReference type="Proteomes" id="UP000467700">
    <property type="component" value="Unassembled WGS sequence"/>
</dbReference>
<comment type="caution">
    <text evidence="2">The sequence shown here is derived from an EMBL/GenBank/DDBJ whole genome shotgun (WGS) entry which is preliminary data.</text>
</comment>
<evidence type="ECO:0000313" key="3">
    <source>
        <dbReference type="Proteomes" id="UP000467700"/>
    </source>
</evidence>
<feature type="compositionally biased region" description="Polar residues" evidence="1">
    <location>
        <begin position="31"/>
        <end position="56"/>
    </location>
</feature>
<protein>
    <submittedName>
        <fullName evidence="2">Uncharacterized protein</fullName>
    </submittedName>
</protein>
<feature type="compositionally biased region" description="Low complexity" evidence="1">
    <location>
        <begin position="67"/>
        <end position="89"/>
    </location>
</feature>
<feature type="region of interest" description="Disordered" evidence="1">
    <location>
        <begin position="31"/>
        <end position="113"/>
    </location>
</feature>
<reference evidence="2 3" key="1">
    <citation type="submission" date="2020-01" db="EMBL/GenBank/DDBJ databases">
        <authorList>
            <person name="Gupta K D."/>
        </authorList>
    </citation>
    <scope>NUCLEOTIDE SEQUENCE [LARGE SCALE GENOMIC DNA]</scope>
</reference>
<name>A0A8S0VVT3_CYCAE</name>
<sequence>MDDKLVDFEMDDKEPIATVLLTYAVLQNTTNDHPPTSMSQATSNAMKEQPSHTTNGWFVYTPADGSSINAAINPRPANPASSVPASSSVPLPPPPPPLLPLPSSSSTFPTISS</sequence>
<proteinExistence type="predicted"/>
<dbReference type="AlphaFoldDB" id="A0A8S0VVT3"/>
<evidence type="ECO:0000256" key="1">
    <source>
        <dbReference type="SAM" id="MobiDB-lite"/>
    </source>
</evidence>